<protein>
    <recommendedName>
        <fullName evidence="3">glucan 1,4-alpha-glucosidase</fullName>
        <ecNumber evidence="3">3.2.1.3</ecNumber>
    </recommendedName>
</protein>
<dbReference type="InterPro" id="IPR011613">
    <property type="entry name" value="GH15-like"/>
</dbReference>
<dbReference type="AlphaFoldDB" id="A0A0L0HQ56"/>
<dbReference type="EC" id="3.2.1.3" evidence="3"/>
<dbReference type="GO" id="GO:0000272">
    <property type="term" value="P:polysaccharide catabolic process"/>
    <property type="evidence" value="ECO:0007669"/>
    <property type="project" value="UniProtKB-KW"/>
</dbReference>
<organism evidence="10 11">
    <name type="scientific">Spizellomyces punctatus (strain DAOM BR117)</name>
    <dbReference type="NCBI Taxonomy" id="645134"/>
    <lineage>
        <taxon>Eukaryota</taxon>
        <taxon>Fungi</taxon>
        <taxon>Fungi incertae sedis</taxon>
        <taxon>Chytridiomycota</taxon>
        <taxon>Chytridiomycota incertae sedis</taxon>
        <taxon>Chytridiomycetes</taxon>
        <taxon>Spizellomycetales</taxon>
        <taxon>Spizellomycetaceae</taxon>
        <taxon>Spizellomyces</taxon>
    </lineage>
</organism>
<keyword evidence="7" id="KW-0624">Polysaccharide degradation</keyword>
<feature type="signal peptide" evidence="8">
    <location>
        <begin position="1"/>
        <end position="19"/>
    </location>
</feature>
<comment type="catalytic activity">
    <reaction evidence="1">
        <text>Hydrolysis of terminal (1-&gt;4)-linked alpha-D-glucose residues successively from non-reducing ends of the chains with release of beta-D-glucose.</text>
        <dbReference type="EC" id="3.2.1.3"/>
    </reaction>
</comment>
<evidence type="ECO:0000256" key="2">
    <source>
        <dbReference type="ARBA" id="ARBA00006188"/>
    </source>
</evidence>
<evidence type="ECO:0000256" key="1">
    <source>
        <dbReference type="ARBA" id="ARBA00001863"/>
    </source>
</evidence>
<evidence type="ECO:0000313" key="10">
    <source>
        <dbReference type="EMBL" id="KND03178.1"/>
    </source>
</evidence>
<dbReference type="Pfam" id="PF00723">
    <property type="entry name" value="Glyco_hydro_15"/>
    <property type="match status" value="1"/>
</dbReference>
<dbReference type="InterPro" id="IPR012341">
    <property type="entry name" value="6hp_glycosidase-like_sf"/>
</dbReference>
<keyword evidence="11" id="KW-1185">Reference proteome</keyword>
<dbReference type="EMBL" id="KQ257452">
    <property type="protein sequence ID" value="KND03178.1"/>
    <property type="molecule type" value="Genomic_DNA"/>
</dbReference>
<keyword evidence="5" id="KW-0119">Carbohydrate metabolism</keyword>
<dbReference type="Proteomes" id="UP000053201">
    <property type="component" value="Unassembled WGS sequence"/>
</dbReference>
<dbReference type="PANTHER" id="PTHR31616">
    <property type="entry name" value="TREHALASE"/>
    <property type="match status" value="1"/>
</dbReference>
<evidence type="ECO:0000256" key="5">
    <source>
        <dbReference type="ARBA" id="ARBA00023277"/>
    </source>
</evidence>
<evidence type="ECO:0000313" key="11">
    <source>
        <dbReference type="Proteomes" id="UP000053201"/>
    </source>
</evidence>
<accession>A0A0L0HQ56</accession>
<dbReference type="STRING" id="645134.A0A0L0HQ56"/>
<feature type="chain" id="PRO_5005540103" description="glucan 1,4-alpha-glucosidase" evidence="8">
    <location>
        <begin position="20"/>
        <end position="484"/>
    </location>
</feature>
<evidence type="ECO:0000256" key="3">
    <source>
        <dbReference type="ARBA" id="ARBA00012593"/>
    </source>
</evidence>
<dbReference type="RefSeq" id="XP_016611217.1">
    <property type="nucleotide sequence ID" value="XM_016750529.1"/>
</dbReference>
<dbReference type="PRINTS" id="PR00736">
    <property type="entry name" value="GLHYDRLASE15"/>
</dbReference>
<name>A0A0L0HQ56_SPIPD</name>
<dbReference type="InterPro" id="IPR008928">
    <property type="entry name" value="6-hairpin_glycosidase_sf"/>
</dbReference>
<dbReference type="FunCoup" id="A0A0L0HQ56">
    <property type="interactions" value="37"/>
</dbReference>
<evidence type="ECO:0000256" key="6">
    <source>
        <dbReference type="ARBA" id="ARBA00023295"/>
    </source>
</evidence>
<keyword evidence="6" id="KW-0326">Glycosidase</keyword>
<keyword evidence="4" id="KW-0378">Hydrolase</keyword>
<evidence type="ECO:0000256" key="8">
    <source>
        <dbReference type="SAM" id="SignalP"/>
    </source>
</evidence>
<evidence type="ECO:0000259" key="9">
    <source>
        <dbReference type="Pfam" id="PF00723"/>
    </source>
</evidence>
<comment type="similarity">
    <text evidence="2">Belongs to the glycosyl hydrolase 15 family.</text>
</comment>
<evidence type="ECO:0000256" key="7">
    <source>
        <dbReference type="ARBA" id="ARBA00023326"/>
    </source>
</evidence>
<dbReference type="OMA" id="VSHYWNE"/>
<dbReference type="eggNOG" id="ENOG502QPM2">
    <property type="taxonomic scope" value="Eukaryota"/>
</dbReference>
<proteinExistence type="inferred from homology"/>
<dbReference type="PANTHER" id="PTHR31616:SF9">
    <property type="entry name" value="GLUCOAMYLASE, INTRACELLULAR SPORULATION-SPECIFIC"/>
    <property type="match status" value="1"/>
</dbReference>
<dbReference type="OrthoDB" id="6123450at2759"/>
<dbReference type="VEuPathDB" id="FungiDB:SPPG_02238"/>
<dbReference type="GeneID" id="27685836"/>
<reference evidence="10 11" key="1">
    <citation type="submission" date="2009-08" db="EMBL/GenBank/DDBJ databases">
        <title>The Genome Sequence of Spizellomyces punctatus strain DAOM BR117.</title>
        <authorList>
            <consortium name="The Broad Institute Genome Sequencing Platform"/>
            <person name="Russ C."/>
            <person name="Cuomo C."/>
            <person name="Shea T."/>
            <person name="Young S.K."/>
            <person name="Zeng Q."/>
            <person name="Koehrsen M."/>
            <person name="Haas B."/>
            <person name="Borodovsky M."/>
            <person name="Guigo R."/>
            <person name="Alvarado L."/>
            <person name="Berlin A."/>
            <person name="Bochicchio J."/>
            <person name="Borenstein D."/>
            <person name="Chapman S."/>
            <person name="Chen Z."/>
            <person name="Engels R."/>
            <person name="Freedman E."/>
            <person name="Gellesch M."/>
            <person name="Goldberg J."/>
            <person name="Griggs A."/>
            <person name="Gujja S."/>
            <person name="Heiman D."/>
            <person name="Hepburn T."/>
            <person name="Howarth C."/>
            <person name="Jen D."/>
            <person name="Larson L."/>
            <person name="Lewis B."/>
            <person name="Mehta T."/>
            <person name="Park D."/>
            <person name="Pearson M."/>
            <person name="Roberts A."/>
            <person name="Saif S."/>
            <person name="Shenoy N."/>
            <person name="Sisk P."/>
            <person name="Stolte C."/>
            <person name="Sykes S."/>
            <person name="Thomson T."/>
            <person name="Walk T."/>
            <person name="White J."/>
            <person name="Yandava C."/>
            <person name="Burger G."/>
            <person name="Gray M.W."/>
            <person name="Holland P.W.H."/>
            <person name="King N."/>
            <person name="Lang F.B.F."/>
            <person name="Roger A.J."/>
            <person name="Ruiz-Trillo I."/>
            <person name="Lander E."/>
            <person name="Nusbaum C."/>
        </authorList>
    </citation>
    <scope>NUCLEOTIDE SEQUENCE [LARGE SCALE GENOMIC DNA]</scope>
    <source>
        <strain evidence="10 11">DAOM BR117</strain>
    </source>
</reference>
<sequence>MQTIAVCLLTFVFIWTAFASSSENLKPHHTLDEWLDRQYAFSVDHLLDNVHPVGTSAGVVIASPSQSHPDYYYHWVRDSALVMSVVERLYERASPGSPESKRYEHLLWNYATFSRMNQLQKTKSGFGEPKFHVNGSPFNGNWGRPQNDGPALRASTLIRFANAYLDRGGSIEAVKKLLYDSRYPTQTVIKADLEFTSSAWRDKCFDLWEEVYGHHFYTRMVQYAALQSGAQFAKRMKDVGAADWYKLQSMKLKQIVTTHWDPVSGYMQETLDQSGGLPDKILNLDTATILAALHTVDQTSPYRPFSQEILLTAQELVSRMAPLYPINGNSNLTLAPAIGRYCEDTYDGYGRSEGNPWILTTAAIAETLYHTASHLLEDTTIPSSLKHSYLHLAQNVTDTGDHFLNRVRLHTPTSGSLSEQVNKNTGFMQGAPHLTWSYASIITATWAREKALRKLKEWKDDRPVDVPAQHYDRVFQIPIFRVQV</sequence>
<keyword evidence="8" id="KW-0732">Signal</keyword>
<dbReference type="Gene3D" id="1.50.10.10">
    <property type="match status" value="1"/>
</dbReference>
<dbReference type="GO" id="GO:0000324">
    <property type="term" value="C:fungal-type vacuole"/>
    <property type="evidence" value="ECO:0007669"/>
    <property type="project" value="TreeGrafter"/>
</dbReference>
<dbReference type="InterPro" id="IPR000165">
    <property type="entry name" value="Glucoamylase"/>
</dbReference>
<dbReference type="SUPFAM" id="SSF48208">
    <property type="entry name" value="Six-hairpin glycosidases"/>
    <property type="match status" value="1"/>
</dbReference>
<gene>
    <name evidence="10" type="ORF">SPPG_02238</name>
</gene>
<dbReference type="InParanoid" id="A0A0L0HQ56"/>
<evidence type="ECO:0000256" key="4">
    <source>
        <dbReference type="ARBA" id="ARBA00022801"/>
    </source>
</evidence>
<feature type="domain" description="GH15-like" evidence="9">
    <location>
        <begin position="49"/>
        <end position="445"/>
    </location>
</feature>
<dbReference type="GO" id="GO:0004339">
    <property type="term" value="F:glucan 1,4-alpha-glucosidase activity"/>
    <property type="evidence" value="ECO:0007669"/>
    <property type="project" value="UniProtKB-EC"/>
</dbReference>